<accession>A0A5B9QWG7</accession>
<keyword evidence="1" id="KW-0732">Signal</keyword>
<dbReference type="AlphaFoldDB" id="A0A5B9QWG7"/>
<evidence type="ECO:0000313" key="2">
    <source>
        <dbReference type="EMBL" id="QEG41725.1"/>
    </source>
</evidence>
<reference evidence="2 3" key="1">
    <citation type="submission" date="2019-08" db="EMBL/GenBank/DDBJ databases">
        <title>Deep-cultivation of Planctomycetes and their phenomic and genomic characterization uncovers novel biology.</title>
        <authorList>
            <person name="Wiegand S."/>
            <person name="Jogler M."/>
            <person name="Boedeker C."/>
            <person name="Pinto D."/>
            <person name="Vollmers J."/>
            <person name="Rivas-Marin E."/>
            <person name="Kohn T."/>
            <person name="Peeters S.H."/>
            <person name="Heuer A."/>
            <person name="Rast P."/>
            <person name="Oberbeckmann S."/>
            <person name="Bunk B."/>
            <person name="Jeske O."/>
            <person name="Meyerdierks A."/>
            <person name="Storesund J.E."/>
            <person name="Kallscheuer N."/>
            <person name="Luecker S."/>
            <person name="Lage O.M."/>
            <person name="Pohl T."/>
            <person name="Merkel B.J."/>
            <person name="Hornburger P."/>
            <person name="Mueller R.-W."/>
            <person name="Bruemmer F."/>
            <person name="Labrenz M."/>
            <person name="Spormann A.M."/>
            <person name="Op den Camp H."/>
            <person name="Overmann J."/>
            <person name="Amann R."/>
            <person name="Jetten M.S.M."/>
            <person name="Mascher T."/>
            <person name="Medema M.H."/>
            <person name="Devos D.P."/>
            <person name="Kaster A.-K."/>
            <person name="Ovreas L."/>
            <person name="Rohde M."/>
            <person name="Galperin M.Y."/>
            <person name="Jogler C."/>
        </authorList>
    </citation>
    <scope>NUCLEOTIDE SEQUENCE [LARGE SCALE GENOMIC DNA]</scope>
    <source>
        <strain evidence="2 3">UC8</strain>
    </source>
</reference>
<evidence type="ECO:0000313" key="3">
    <source>
        <dbReference type="Proteomes" id="UP000325286"/>
    </source>
</evidence>
<gene>
    <name evidence="2" type="ORF">UC8_37510</name>
</gene>
<feature type="chain" id="PRO_5022879041" description="Peptidase C-terminal archaeal/bacterial domain-containing protein" evidence="1">
    <location>
        <begin position="25"/>
        <end position="410"/>
    </location>
</feature>
<evidence type="ECO:0008006" key="4">
    <source>
        <dbReference type="Google" id="ProtNLM"/>
    </source>
</evidence>
<dbReference type="NCBIfam" id="TIGR02595">
    <property type="entry name" value="PEP_CTERM"/>
    <property type="match status" value="1"/>
</dbReference>
<dbReference type="EMBL" id="CP042914">
    <property type="protein sequence ID" value="QEG41725.1"/>
    <property type="molecule type" value="Genomic_DNA"/>
</dbReference>
<feature type="signal peptide" evidence="1">
    <location>
        <begin position="1"/>
        <end position="24"/>
    </location>
</feature>
<proteinExistence type="predicted"/>
<keyword evidence="3" id="KW-1185">Reference proteome</keyword>
<dbReference type="Gene3D" id="2.60.120.380">
    <property type="match status" value="1"/>
</dbReference>
<dbReference type="InterPro" id="IPR024079">
    <property type="entry name" value="MetalloPept_cat_dom_sf"/>
</dbReference>
<dbReference type="KEGG" id="rul:UC8_37510"/>
<dbReference type="SUPFAM" id="SSF55486">
    <property type="entry name" value="Metalloproteases ('zincins'), catalytic domain"/>
    <property type="match status" value="1"/>
</dbReference>
<sequence length="410" mass="42982" precursor="true">MQRIACSQILIAMALLFSPAVANAGVFVDFTNFDSRMTELAVSAGVTGFNAGELSTLETGIVSVLENAYQDFIGLSFSTVDPGGTRPVVTFGTAASPGSLGVANHIDFLNRVSGDTARVFSANFDFVVDEFSGNNNRAEQISQLTAALGGTAVHELGHNLGLRHHDAYGDLTYTGSPINTGGVQNGNWMATGSTGLGEQGRQVPRTFSTNSLVKLAYAEGTLDNNPVAVQEAGDAGDSIGSAMAVSFETIPVANRFGEVVIGEISTSSDIDFYAVQLAANSLFTADINVDYAAGFPFDNVNTTLSLFDMAGNQLATDDVSVYSGNTFGSGGFGDGFDPALFNVNIATAGTYYVQVASEGSDIGDYQLLMHTNSSTHMVPEPSSIVLFGMFAGTVCCSVRRRRSASKELRI</sequence>
<dbReference type="GO" id="GO:0008237">
    <property type="term" value="F:metallopeptidase activity"/>
    <property type="evidence" value="ECO:0007669"/>
    <property type="project" value="InterPro"/>
</dbReference>
<evidence type="ECO:0000256" key="1">
    <source>
        <dbReference type="SAM" id="SignalP"/>
    </source>
</evidence>
<dbReference type="InterPro" id="IPR013424">
    <property type="entry name" value="Ice-binding_C"/>
</dbReference>
<protein>
    <recommendedName>
        <fullName evidence="4">Peptidase C-terminal archaeal/bacterial domain-containing protein</fullName>
    </recommendedName>
</protein>
<dbReference type="Proteomes" id="UP000325286">
    <property type="component" value="Chromosome"/>
</dbReference>
<name>A0A5B9QWG7_9BACT</name>
<organism evidence="2 3">
    <name type="scientific">Roseimaritima ulvae</name>
    <dbReference type="NCBI Taxonomy" id="980254"/>
    <lineage>
        <taxon>Bacteria</taxon>
        <taxon>Pseudomonadati</taxon>
        <taxon>Planctomycetota</taxon>
        <taxon>Planctomycetia</taxon>
        <taxon>Pirellulales</taxon>
        <taxon>Pirellulaceae</taxon>
        <taxon>Roseimaritima</taxon>
    </lineage>
</organism>
<dbReference type="Gene3D" id="3.40.390.10">
    <property type="entry name" value="Collagenase (Catalytic Domain)"/>
    <property type="match status" value="1"/>
</dbReference>